<evidence type="ECO:0000313" key="3">
    <source>
        <dbReference type="EMBL" id="OAG75959.1"/>
    </source>
</evidence>
<protein>
    <submittedName>
        <fullName evidence="3">Phage related lysozyme</fullName>
    </submittedName>
</protein>
<organism evidence="3 4">
    <name type="scientific">Acetobacter malorum</name>
    <dbReference type="NCBI Taxonomy" id="178901"/>
    <lineage>
        <taxon>Bacteria</taxon>
        <taxon>Pseudomonadati</taxon>
        <taxon>Pseudomonadota</taxon>
        <taxon>Alphaproteobacteria</taxon>
        <taxon>Acetobacterales</taxon>
        <taxon>Acetobacteraceae</taxon>
        <taxon>Acetobacter</taxon>
    </lineage>
</organism>
<name>A0A177G6N7_9PROT</name>
<gene>
    <name evidence="3" type="ORF">Amal_01729</name>
</gene>
<dbReference type="InterPro" id="IPR014054">
    <property type="entry name" value="Phage_regulatory_Rha"/>
</dbReference>
<dbReference type="GO" id="GO:0003677">
    <property type="term" value="F:DNA binding"/>
    <property type="evidence" value="ECO:0007669"/>
    <property type="project" value="InterPro"/>
</dbReference>
<evidence type="ECO:0000259" key="2">
    <source>
        <dbReference type="Pfam" id="PF03374"/>
    </source>
</evidence>
<proteinExistence type="predicted"/>
<reference evidence="3 4" key="1">
    <citation type="submission" date="2016-03" db="EMBL/GenBank/DDBJ databases">
        <title>Draft genome sequence of Acetobacter malorum CECT 7742, a strain isolated from strawberry vinegar.</title>
        <authorList>
            <person name="Sainz F."/>
            <person name="Mas A."/>
            <person name="Torija M.J."/>
        </authorList>
    </citation>
    <scope>NUCLEOTIDE SEQUENCE [LARGE SCALE GENOMIC DNA]</scope>
    <source>
        <strain evidence="3 4">CECT 7742</strain>
    </source>
</reference>
<sequence length="272" mass="30107">MNTVITAAEPNSSLMMSSKEIAELTGKAHKHVIRDIEAMIAEIEKDGPRLGHQAKSKGYTIERDNRGYVKIIHLDRSHTVTLITGYDARQRKKVVDRWLELEAKPAIAPETPEMLAFRAITALQGKLEVMEEQAKLRAAMLEVAQPKAAALDAISEAEGDVGVRDAGRELGVGQTKVSTFLIEHKWACREGRRMRPAHYGLSQKYCRLVQRTYPDRHTGETCVGDDFKITRRGLARLAVVLCGTNSEPARRLNGMKEKGAPVPFAKAPAKTA</sequence>
<dbReference type="Pfam" id="PF03374">
    <property type="entry name" value="ANT"/>
    <property type="match status" value="1"/>
</dbReference>
<dbReference type="STRING" id="178901.AmDm5_1859"/>
<evidence type="ECO:0000313" key="4">
    <source>
        <dbReference type="Proteomes" id="UP000077349"/>
    </source>
</evidence>
<dbReference type="PATRIC" id="fig|178901.16.peg.1844"/>
<feature type="region of interest" description="Disordered" evidence="1">
    <location>
        <begin position="252"/>
        <end position="272"/>
    </location>
</feature>
<comment type="caution">
    <text evidence="3">The sequence shown here is derived from an EMBL/GenBank/DDBJ whole genome shotgun (WGS) entry which is preliminary data.</text>
</comment>
<dbReference type="EMBL" id="LVHD01000018">
    <property type="protein sequence ID" value="OAG75959.1"/>
    <property type="molecule type" value="Genomic_DNA"/>
</dbReference>
<evidence type="ECO:0000256" key="1">
    <source>
        <dbReference type="SAM" id="MobiDB-lite"/>
    </source>
</evidence>
<dbReference type="Pfam" id="PF09669">
    <property type="entry name" value="Phage_pRha"/>
    <property type="match status" value="1"/>
</dbReference>
<dbReference type="AlphaFoldDB" id="A0A177G6N7"/>
<feature type="domain" description="Antirepressor protein C-terminal" evidence="2">
    <location>
        <begin position="141"/>
        <end position="238"/>
    </location>
</feature>
<dbReference type="eggNOG" id="COG3646">
    <property type="taxonomic scope" value="Bacteria"/>
</dbReference>
<dbReference type="InterPro" id="IPR005039">
    <property type="entry name" value="Ant_C"/>
</dbReference>
<dbReference type="Proteomes" id="UP000077349">
    <property type="component" value="Unassembled WGS sequence"/>
</dbReference>
<accession>A0A177G6N7</accession>